<evidence type="ECO:0000313" key="1">
    <source>
        <dbReference type="EMBL" id="VCU06944.1"/>
    </source>
</evidence>
<dbReference type="EMBL" id="UWOC01000003">
    <property type="protein sequence ID" value="VCU06944.1"/>
    <property type="molecule type" value="Genomic_DNA"/>
</dbReference>
<proteinExistence type="predicted"/>
<accession>A0A3S4BTG8</accession>
<protein>
    <submittedName>
        <fullName evidence="1">Uncharacterized protein</fullName>
    </submittedName>
</protein>
<keyword evidence="2" id="KW-1185">Reference proteome</keyword>
<sequence length="471" mass="50673">MVNRGARGPRRAARILLRLVADHHQRRDTFGGDLAGDLPDRQATVVLLPARHGDGVVEQDLEGDVDAGRDGGPDRQRARVIVGAVAEILEHVRSLRERRLADPIGPFAAHLGEARGGAIHPLDHVVAADARIGAAALRHHRGRVVRAARAEIRRACRDVGGGRWLAPHLLQAGDAGRQRLVGREAQEPLADRQRDGGGIERALDREQPAALLVLLADDDRLVGGAVQLLAHLHLDQRTLLLDHHQEIEPGGRLQHVVAADRIGAADLNEAQAEIVAAHLVEAEQVERQAHVEIALADREEAEPRPPPARHDGAVEPVDPHEGQHGVALEILEARLLGQHGVAEPDAEATRRHAEQIVARDGDLHPVEVAVDHGGGLHRVVDAFEPDPGAGVARHREAEQAVVDDLLDAGRIEHRDHGVDEVELRLVRRGGAFGGMVVTHQREHAAVTRGTGAVRMAKHIAGAIDARSLAVP</sequence>
<gene>
    <name evidence="1" type="ORF">RHODGE_RHODGE_00034</name>
</gene>
<evidence type="ECO:0000313" key="2">
    <source>
        <dbReference type="Proteomes" id="UP000289200"/>
    </source>
</evidence>
<reference evidence="2" key="1">
    <citation type="submission" date="2018-10" db="EMBL/GenBank/DDBJ databases">
        <authorList>
            <person name="Peiro R."/>
            <person name="Begona"/>
            <person name="Cbmso G."/>
            <person name="Lopez M."/>
            <person name="Gonzalez S."/>
            <person name="Sacristan E."/>
            <person name="Castillo E."/>
        </authorList>
    </citation>
    <scope>NUCLEOTIDE SEQUENCE [LARGE SCALE GENOMIC DNA]</scope>
</reference>
<dbReference type="Proteomes" id="UP000289200">
    <property type="component" value="Unassembled WGS sequence"/>
</dbReference>
<organism evidence="1 2">
    <name type="scientific">Rhodoplanes serenus</name>
    <dbReference type="NCBI Taxonomy" id="200615"/>
    <lineage>
        <taxon>Bacteria</taxon>
        <taxon>Pseudomonadati</taxon>
        <taxon>Pseudomonadota</taxon>
        <taxon>Alphaproteobacteria</taxon>
        <taxon>Hyphomicrobiales</taxon>
        <taxon>Nitrobacteraceae</taxon>
        <taxon>Rhodoplanes</taxon>
    </lineage>
</organism>
<name>A0A3S4BTG8_9BRAD</name>
<dbReference type="AlphaFoldDB" id="A0A3S4BTG8"/>
<comment type="caution">
    <text evidence="1">The sequence shown here is derived from an EMBL/GenBank/DDBJ whole genome shotgun (WGS) entry which is preliminary data.</text>
</comment>